<reference evidence="3" key="2">
    <citation type="submission" date="2022-06" db="UniProtKB">
        <authorList>
            <consortium name="EnsemblMetazoa"/>
        </authorList>
    </citation>
    <scope>IDENTIFICATION</scope>
    <source>
        <strain evidence="3">DF5081</strain>
    </source>
</reference>
<dbReference type="InterPro" id="IPR000242">
    <property type="entry name" value="PTP_cat"/>
</dbReference>
<feature type="domain" description="Tyrosine-protein phosphatase" evidence="2">
    <location>
        <begin position="205"/>
        <end position="410"/>
    </location>
</feature>
<protein>
    <submittedName>
        <fullName evidence="3">Tyrosine-protein phosphatase domain-containing protein</fullName>
    </submittedName>
</protein>
<name>A0A8R1DMK7_CAEJA</name>
<dbReference type="GO" id="GO:0004725">
    <property type="term" value="F:protein tyrosine phosphatase activity"/>
    <property type="evidence" value="ECO:0007669"/>
    <property type="project" value="InterPro"/>
</dbReference>
<feature type="compositionally biased region" description="Low complexity" evidence="1">
    <location>
        <begin position="40"/>
        <end position="63"/>
    </location>
</feature>
<reference evidence="4" key="1">
    <citation type="submission" date="2010-08" db="EMBL/GenBank/DDBJ databases">
        <authorList>
            <consortium name="Caenorhabditis japonica Sequencing Consortium"/>
            <person name="Wilson R.K."/>
        </authorList>
    </citation>
    <scope>NUCLEOTIDE SEQUENCE [LARGE SCALE GENOMIC DNA]</scope>
    <source>
        <strain evidence="4">DF5081</strain>
    </source>
</reference>
<dbReference type="SUPFAM" id="SSF52799">
    <property type="entry name" value="(Phosphotyrosine protein) phosphatases II"/>
    <property type="match status" value="1"/>
</dbReference>
<dbReference type="Gene3D" id="3.90.190.10">
    <property type="entry name" value="Protein tyrosine phosphatase superfamily"/>
    <property type="match status" value="1"/>
</dbReference>
<organism evidence="3 4">
    <name type="scientific">Caenorhabditis japonica</name>
    <dbReference type="NCBI Taxonomy" id="281687"/>
    <lineage>
        <taxon>Eukaryota</taxon>
        <taxon>Metazoa</taxon>
        <taxon>Ecdysozoa</taxon>
        <taxon>Nematoda</taxon>
        <taxon>Chromadorea</taxon>
        <taxon>Rhabditida</taxon>
        <taxon>Rhabditina</taxon>
        <taxon>Rhabditomorpha</taxon>
        <taxon>Rhabditoidea</taxon>
        <taxon>Rhabditidae</taxon>
        <taxon>Peloderinae</taxon>
        <taxon>Caenorhabditis</taxon>
    </lineage>
</organism>
<evidence type="ECO:0000313" key="3">
    <source>
        <dbReference type="EnsemblMetazoa" id="CJA05996.1"/>
    </source>
</evidence>
<dbReference type="EnsemblMetazoa" id="CJA05996.1">
    <property type="protein sequence ID" value="CJA05996.1"/>
    <property type="gene ID" value="WBGene00125200"/>
</dbReference>
<evidence type="ECO:0000259" key="2">
    <source>
        <dbReference type="PROSITE" id="PS50055"/>
    </source>
</evidence>
<accession>A0A8R1DMK7</accession>
<sequence>MGAKVSQETEQLNDLSPEPSDSFDEHDEQKMKQALNTNQSSVPSVPSVATLSSSLSSLSSVSDHSLHNGSEDNRREQSGRDTDLATLSTSQSEFEEDKNESRIPEQYRRKSKREIRQALEDKGINWKKPTFEDVDKAENVDEYDYMVKRIENPAKHVARKLGLKNEIYKTFEGTEGLENIAEYYGASPELKIIEESLDDLNCKTPYVPTIEDYRAAKHTSGQKVLGKYEILEINNIEADNTVQVLCDGPQGHRIEDFWCECVDQKAGLVVMNGRFQDKFGALCHRYIPLDDNKEDYKCGDIILMRLTDVEVRHEQFRIQKFALRFAFLEESDGWYMIWHVQRNAQDEEGKDYTQEHAQFNEIKNELLKNVGRNVYLEHGPMPYSSPGYGRVMRNVRKPTLQEKIESFSRI</sequence>
<feature type="compositionally biased region" description="Polar residues" evidence="1">
    <location>
        <begin position="1"/>
        <end position="14"/>
    </location>
</feature>
<dbReference type="PROSITE" id="PS50055">
    <property type="entry name" value="TYR_PHOSPHATASE_PTP"/>
    <property type="match status" value="1"/>
</dbReference>
<feature type="compositionally biased region" description="Basic and acidic residues" evidence="1">
    <location>
        <begin position="64"/>
        <end position="83"/>
    </location>
</feature>
<feature type="compositionally biased region" description="Basic and acidic residues" evidence="1">
    <location>
        <begin position="99"/>
        <end position="114"/>
    </location>
</feature>
<dbReference type="AlphaFoldDB" id="A0A8R1DMK7"/>
<dbReference type="Pfam" id="PF00102">
    <property type="entry name" value="Y_phosphatase"/>
    <property type="match status" value="1"/>
</dbReference>
<dbReference type="Proteomes" id="UP000005237">
    <property type="component" value="Unassembled WGS sequence"/>
</dbReference>
<proteinExistence type="predicted"/>
<evidence type="ECO:0000256" key="1">
    <source>
        <dbReference type="SAM" id="MobiDB-lite"/>
    </source>
</evidence>
<dbReference type="InterPro" id="IPR029021">
    <property type="entry name" value="Prot-tyrosine_phosphatase-like"/>
</dbReference>
<evidence type="ECO:0000313" key="4">
    <source>
        <dbReference type="Proteomes" id="UP000005237"/>
    </source>
</evidence>
<feature type="region of interest" description="Disordered" evidence="1">
    <location>
        <begin position="1"/>
        <end position="114"/>
    </location>
</feature>
<keyword evidence="4" id="KW-1185">Reference proteome</keyword>